<gene>
    <name evidence="6" type="ORF">AACH00_04940</name>
</gene>
<name>A0ABU9C1G9_9BURK</name>
<comment type="similarity">
    <text evidence="1">Belongs to the ABC transporter superfamily.</text>
</comment>
<protein>
    <submittedName>
        <fullName evidence="6">ABC transporter ATP-binding protein</fullName>
    </submittedName>
</protein>
<evidence type="ECO:0000259" key="5">
    <source>
        <dbReference type="PROSITE" id="PS50893"/>
    </source>
</evidence>
<keyword evidence="3" id="KW-0547">Nucleotide-binding</keyword>
<dbReference type="PROSITE" id="PS50893">
    <property type="entry name" value="ABC_TRANSPORTER_2"/>
    <property type="match status" value="1"/>
</dbReference>
<dbReference type="PROSITE" id="PS00211">
    <property type="entry name" value="ABC_TRANSPORTER_1"/>
    <property type="match status" value="1"/>
</dbReference>
<organism evidence="6 7">
    <name type="scientific">Ideonella margarita</name>
    <dbReference type="NCBI Taxonomy" id="2984191"/>
    <lineage>
        <taxon>Bacteria</taxon>
        <taxon>Pseudomonadati</taxon>
        <taxon>Pseudomonadota</taxon>
        <taxon>Betaproteobacteria</taxon>
        <taxon>Burkholderiales</taxon>
        <taxon>Sphaerotilaceae</taxon>
        <taxon>Ideonella</taxon>
    </lineage>
</organism>
<keyword evidence="2" id="KW-0813">Transport</keyword>
<dbReference type="PANTHER" id="PTHR46743:SF2">
    <property type="entry name" value="TEICHOIC ACIDS EXPORT ATP-BINDING PROTEIN TAGH"/>
    <property type="match status" value="1"/>
</dbReference>
<dbReference type="EMBL" id="JBBUTI010000003">
    <property type="protein sequence ID" value="MEK8045689.1"/>
    <property type="molecule type" value="Genomic_DNA"/>
</dbReference>
<dbReference type="SUPFAM" id="SSF52540">
    <property type="entry name" value="P-loop containing nucleoside triphosphate hydrolases"/>
    <property type="match status" value="1"/>
</dbReference>
<evidence type="ECO:0000313" key="6">
    <source>
        <dbReference type="EMBL" id="MEK8045689.1"/>
    </source>
</evidence>
<evidence type="ECO:0000256" key="3">
    <source>
        <dbReference type="ARBA" id="ARBA00022741"/>
    </source>
</evidence>
<feature type="domain" description="ABC transporter" evidence="5">
    <location>
        <begin position="2"/>
        <end position="224"/>
    </location>
</feature>
<dbReference type="InterPro" id="IPR015860">
    <property type="entry name" value="ABC_transpr_TagH-like"/>
</dbReference>
<dbReference type="RefSeq" id="WP_341397972.1">
    <property type="nucleotide sequence ID" value="NZ_JBBUTI010000003.1"/>
</dbReference>
<accession>A0ABU9C1G9</accession>
<evidence type="ECO:0000256" key="2">
    <source>
        <dbReference type="ARBA" id="ARBA00022448"/>
    </source>
</evidence>
<dbReference type="Proteomes" id="UP001379945">
    <property type="component" value="Unassembled WGS sequence"/>
</dbReference>
<dbReference type="InterPro" id="IPR017871">
    <property type="entry name" value="ABC_transporter-like_CS"/>
</dbReference>
<evidence type="ECO:0000313" key="7">
    <source>
        <dbReference type="Proteomes" id="UP001379945"/>
    </source>
</evidence>
<dbReference type="GO" id="GO:0005524">
    <property type="term" value="F:ATP binding"/>
    <property type="evidence" value="ECO:0007669"/>
    <property type="project" value="UniProtKB-KW"/>
</dbReference>
<dbReference type="CDD" id="cd03220">
    <property type="entry name" value="ABC_KpsT_Wzt"/>
    <property type="match status" value="1"/>
</dbReference>
<keyword evidence="4 6" id="KW-0067">ATP-binding</keyword>
<sequence length="228" mass="25750">MIELINLTKSFTTTKGRHYVFRDLNFVFPEGVSIGLMGRNGAGKSTLLQLIGGMDTPDYGQVKTDKRISWTVGLGSGFQGSLSARDNVRFVARVHSSSPEEMRERIAFVEEFAEIGKFFDLPMKTYSSGMRSRVTFGLSMAFDFDYYLIDEAMATGDPLFRKKAQAVFADRVKDANLILVSHNQNDIREYCQMVVVVEDGQATLFEDVETGLEAYRNMQRQHQAVPQR</sequence>
<dbReference type="PANTHER" id="PTHR46743">
    <property type="entry name" value="TEICHOIC ACIDS EXPORT ATP-BINDING PROTEIN TAGH"/>
    <property type="match status" value="1"/>
</dbReference>
<dbReference type="InterPro" id="IPR050683">
    <property type="entry name" value="Bact_Polysacc_Export_ATP-bd"/>
</dbReference>
<proteinExistence type="inferred from homology"/>
<evidence type="ECO:0000256" key="4">
    <source>
        <dbReference type="ARBA" id="ARBA00022840"/>
    </source>
</evidence>
<dbReference type="InterPro" id="IPR003439">
    <property type="entry name" value="ABC_transporter-like_ATP-bd"/>
</dbReference>
<dbReference type="Gene3D" id="3.40.50.300">
    <property type="entry name" value="P-loop containing nucleotide triphosphate hydrolases"/>
    <property type="match status" value="1"/>
</dbReference>
<dbReference type="InterPro" id="IPR027417">
    <property type="entry name" value="P-loop_NTPase"/>
</dbReference>
<comment type="caution">
    <text evidence="6">The sequence shown here is derived from an EMBL/GenBank/DDBJ whole genome shotgun (WGS) entry which is preliminary data.</text>
</comment>
<reference evidence="6 7" key="1">
    <citation type="submission" date="2024-04" db="EMBL/GenBank/DDBJ databases">
        <title>Novel species of the genus Ideonella isolated from streams.</title>
        <authorList>
            <person name="Lu H."/>
        </authorList>
    </citation>
    <scope>NUCLEOTIDE SEQUENCE [LARGE SCALE GENOMIC DNA]</scope>
    <source>
        <strain evidence="6 7">LYT19W</strain>
    </source>
</reference>
<evidence type="ECO:0000256" key="1">
    <source>
        <dbReference type="ARBA" id="ARBA00005417"/>
    </source>
</evidence>
<dbReference type="Pfam" id="PF00005">
    <property type="entry name" value="ABC_tran"/>
    <property type="match status" value="1"/>
</dbReference>
<keyword evidence="7" id="KW-1185">Reference proteome</keyword>